<dbReference type="PANTHER" id="PTHR23504:SF15">
    <property type="entry name" value="MAJOR FACILITATOR SUPERFAMILY (MFS) PROFILE DOMAIN-CONTAINING PROTEIN"/>
    <property type="match status" value="1"/>
</dbReference>
<proteinExistence type="predicted"/>
<feature type="transmembrane region" description="Helical" evidence="6">
    <location>
        <begin position="236"/>
        <end position="258"/>
    </location>
</feature>
<dbReference type="GO" id="GO:0022857">
    <property type="term" value="F:transmembrane transporter activity"/>
    <property type="evidence" value="ECO:0007669"/>
    <property type="project" value="InterPro"/>
</dbReference>
<organism evidence="8 9">
    <name type="scientific">Planctopirus hydrillae</name>
    <dbReference type="NCBI Taxonomy" id="1841610"/>
    <lineage>
        <taxon>Bacteria</taxon>
        <taxon>Pseudomonadati</taxon>
        <taxon>Planctomycetota</taxon>
        <taxon>Planctomycetia</taxon>
        <taxon>Planctomycetales</taxon>
        <taxon>Planctomycetaceae</taxon>
        <taxon>Planctopirus</taxon>
    </lineage>
</organism>
<evidence type="ECO:0000313" key="9">
    <source>
        <dbReference type="Proteomes" id="UP000094828"/>
    </source>
</evidence>
<feature type="transmembrane region" description="Helical" evidence="6">
    <location>
        <begin position="154"/>
        <end position="176"/>
    </location>
</feature>
<dbReference type="PROSITE" id="PS50850">
    <property type="entry name" value="MFS"/>
    <property type="match status" value="1"/>
</dbReference>
<feature type="transmembrane region" description="Helical" evidence="6">
    <location>
        <begin position="52"/>
        <end position="73"/>
    </location>
</feature>
<dbReference type="CDD" id="cd17330">
    <property type="entry name" value="MFS_SLC46_TetA_like"/>
    <property type="match status" value="1"/>
</dbReference>
<dbReference type="PRINTS" id="PR01035">
    <property type="entry name" value="TCRTETA"/>
</dbReference>
<dbReference type="SUPFAM" id="SSF103473">
    <property type="entry name" value="MFS general substrate transporter"/>
    <property type="match status" value="1"/>
</dbReference>
<dbReference type="Proteomes" id="UP000094828">
    <property type="component" value="Unassembled WGS sequence"/>
</dbReference>
<dbReference type="InterPro" id="IPR020846">
    <property type="entry name" value="MFS_dom"/>
</dbReference>
<feature type="transmembrane region" description="Helical" evidence="6">
    <location>
        <begin position="308"/>
        <end position="329"/>
    </location>
</feature>
<keyword evidence="9" id="KW-1185">Reference proteome</keyword>
<accession>A0A1C3EHQ6</accession>
<dbReference type="OrthoDB" id="9793283at2"/>
<sequence>MPTETFTDSPPDKKSSRSALGLVFLTVFIDLLGFGIVLPLMPRYARHFEATFFQLSILSTCFSAMQFLFSPLWGRLSDRIGRRPVIVLGLASTAFFYLLFGLVTQWGVHGTILGLSPLIWLFITRSGAGISSATISTAQAYIADCTGKAERGKGMALIGLAFGMGFTFGPLLGAMFVSSDPQSTPTPAPAFVAASLSFIAFLAALFLLPESLPRADRINHLEATEIIPLSKRLTAVLAQPVILILLLTSFIANFAFSIFEATLSLLTKQLGYSDQGNFFIFAYVGITLTLAQGLLVRRLLPRVGEVRMTIAGILLMGLGLAGVALSGLISQQSLLWVAIPIAMIGFAATTPSIQSLLSLSASKTEQGGTLGLGQSASALARICGPFLGFPLIEMNISSPYFASTLLLTLSLFIFLLIASRLPDSTGQSSTVTAH</sequence>
<reference evidence="8 9" key="1">
    <citation type="submission" date="2016-05" db="EMBL/GenBank/DDBJ databases">
        <title>Genomic and physiological characterization of Planctopirus sp. isolated from fresh water lake.</title>
        <authorList>
            <person name="Subhash Y."/>
            <person name="Ramana C."/>
        </authorList>
    </citation>
    <scope>NUCLEOTIDE SEQUENCE [LARGE SCALE GENOMIC DNA]</scope>
    <source>
        <strain evidence="8 9">JC280</strain>
    </source>
</reference>
<dbReference type="EMBL" id="LYDR01000063">
    <property type="protein sequence ID" value="ODA32774.1"/>
    <property type="molecule type" value="Genomic_DNA"/>
</dbReference>
<evidence type="ECO:0000256" key="2">
    <source>
        <dbReference type="ARBA" id="ARBA00022448"/>
    </source>
</evidence>
<keyword evidence="2" id="KW-0813">Transport</keyword>
<name>A0A1C3EHQ6_9PLAN</name>
<dbReference type="Pfam" id="PF07690">
    <property type="entry name" value="MFS_1"/>
    <property type="match status" value="1"/>
</dbReference>
<evidence type="ECO:0000256" key="1">
    <source>
        <dbReference type="ARBA" id="ARBA00004141"/>
    </source>
</evidence>
<dbReference type="GO" id="GO:0016020">
    <property type="term" value="C:membrane"/>
    <property type="evidence" value="ECO:0007669"/>
    <property type="project" value="UniProtKB-SubCell"/>
</dbReference>
<feature type="transmembrane region" description="Helical" evidence="6">
    <location>
        <begin position="188"/>
        <end position="208"/>
    </location>
</feature>
<dbReference type="RefSeq" id="WP_068847308.1">
    <property type="nucleotide sequence ID" value="NZ_LYDR01000063.1"/>
</dbReference>
<dbReference type="InterPro" id="IPR001958">
    <property type="entry name" value="Tet-R_TetA/multi-R_MdtG-like"/>
</dbReference>
<comment type="caution">
    <text evidence="8">The sequence shown here is derived from an EMBL/GenBank/DDBJ whole genome shotgun (WGS) entry which is preliminary data.</text>
</comment>
<evidence type="ECO:0000313" key="8">
    <source>
        <dbReference type="EMBL" id="ODA32774.1"/>
    </source>
</evidence>
<feature type="transmembrane region" description="Helical" evidence="6">
    <location>
        <begin position="278"/>
        <end position="296"/>
    </location>
</feature>
<evidence type="ECO:0000256" key="3">
    <source>
        <dbReference type="ARBA" id="ARBA00022692"/>
    </source>
</evidence>
<keyword evidence="5 6" id="KW-0472">Membrane</keyword>
<keyword evidence="4 6" id="KW-1133">Transmembrane helix</keyword>
<evidence type="ECO:0000256" key="4">
    <source>
        <dbReference type="ARBA" id="ARBA00022989"/>
    </source>
</evidence>
<feature type="transmembrane region" description="Helical" evidence="6">
    <location>
        <begin position="398"/>
        <end position="418"/>
    </location>
</feature>
<dbReference type="InterPro" id="IPR011701">
    <property type="entry name" value="MFS"/>
</dbReference>
<dbReference type="STRING" id="1841610.A6X21_20805"/>
<feature type="transmembrane region" description="Helical" evidence="6">
    <location>
        <begin position="85"/>
        <end position="106"/>
    </location>
</feature>
<evidence type="ECO:0000256" key="5">
    <source>
        <dbReference type="ARBA" id="ARBA00023136"/>
    </source>
</evidence>
<protein>
    <submittedName>
        <fullName evidence="8">MFS transporter</fullName>
    </submittedName>
</protein>
<feature type="transmembrane region" description="Helical" evidence="6">
    <location>
        <begin position="335"/>
        <end position="357"/>
    </location>
</feature>
<feature type="transmembrane region" description="Helical" evidence="6">
    <location>
        <begin position="369"/>
        <end position="392"/>
    </location>
</feature>
<evidence type="ECO:0000256" key="6">
    <source>
        <dbReference type="SAM" id="Phobius"/>
    </source>
</evidence>
<feature type="domain" description="Major facilitator superfamily (MFS) profile" evidence="7">
    <location>
        <begin position="19"/>
        <end position="421"/>
    </location>
</feature>
<evidence type="ECO:0000259" key="7">
    <source>
        <dbReference type="PROSITE" id="PS50850"/>
    </source>
</evidence>
<feature type="transmembrane region" description="Helical" evidence="6">
    <location>
        <begin position="20"/>
        <end position="40"/>
    </location>
</feature>
<keyword evidence="3 6" id="KW-0812">Transmembrane</keyword>
<feature type="transmembrane region" description="Helical" evidence="6">
    <location>
        <begin position="118"/>
        <end position="142"/>
    </location>
</feature>
<comment type="subcellular location">
    <subcellularLocation>
        <location evidence="1">Membrane</location>
        <topology evidence="1">Multi-pass membrane protein</topology>
    </subcellularLocation>
</comment>
<dbReference type="PANTHER" id="PTHR23504">
    <property type="entry name" value="MAJOR FACILITATOR SUPERFAMILY DOMAIN-CONTAINING PROTEIN 10"/>
    <property type="match status" value="1"/>
</dbReference>
<dbReference type="AlphaFoldDB" id="A0A1C3EHQ6"/>
<gene>
    <name evidence="8" type="ORF">A6X21_20805</name>
</gene>
<dbReference type="Gene3D" id="1.20.1250.20">
    <property type="entry name" value="MFS general substrate transporter like domains"/>
    <property type="match status" value="1"/>
</dbReference>
<dbReference type="InterPro" id="IPR036259">
    <property type="entry name" value="MFS_trans_sf"/>
</dbReference>